<accession>A0AAE0KWF4</accession>
<comment type="caution">
    <text evidence="3">The sequence shown here is derived from an EMBL/GenBank/DDBJ whole genome shotgun (WGS) entry which is preliminary data.</text>
</comment>
<dbReference type="AlphaFoldDB" id="A0AAE0KWF4"/>
<dbReference type="EMBL" id="LGRX02015582">
    <property type="protein sequence ID" value="KAK3263283.1"/>
    <property type="molecule type" value="Genomic_DNA"/>
</dbReference>
<gene>
    <name evidence="3" type="ORF">CYMTET_27903</name>
</gene>
<evidence type="ECO:0000256" key="2">
    <source>
        <dbReference type="SAM" id="Phobius"/>
    </source>
</evidence>
<name>A0AAE0KWF4_9CHLO</name>
<feature type="non-terminal residue" evidence="3">
    <location>
        <position position="1"/>
    </location>
</feature>
<feature type="compositionally biased region" description="Acidic residues" evidence="1">
    <location>
        <begin position="156"/>
        <end position="166"/>
    </location>
</feature>
<keyword evidence="2" id="KW-1133">Transmembrane helix</keyword>
<keyword evidence="4" id="KW-1185">Reference proteome</keyword>
<feature type="transmembrane region" description="Helical" evidence="2">
    <location>
        <begin position="74"/>
        <end position="94"/>
    </location>
</feature>
<feature type="transmembrane region" description="Helical" evidence="2">
    <location>
        <begin position="21"/>
        <end position="41"/>
    </location>
</feature>
<proteinExistence type="predicted"/>
<reference evidence="3 4" key="1">
    <citation type="journal article" date="2015" name="Genome Biol. Evol.">
        <title>Comparative Genomics of a Bacterivorous Green Alga Reveals Evolutionary Causalities and Consequences of Phago-Mixotrophic Mode of Nutrition.</title>
        <authorList>
            <person name="Burns J.A."/>
            <person name="Paasch A."/>
            <person name="Narechania A."/>
            <person name="Kim E."/>
        </authorList>
    </citation>
    <scope>NUCLEOTIDE SEQUENCE [LARGE SCALE GENOMIC DNA]</scope>
    <source>
        <strain evidence="3 4">PLY_AMNH</strain>
    </source>
</reference>
<dbReference type="Proteomes" id="UP001190700">
    <property type="component" value="Unassembled WGS sequence"/>
</dbReference>
<evidence type="ECO:0000256" key="1">
    <source>
        <dbReference type="SAM" id="MobiDB-lite"/>
    </source>
</evidence>
<keyword evidence="2" id="KW-0812">Transmembrane</keyword>
<feature type="region of interest" description="Disordered" evidence="1">
    <location>
        <begin position="153"/>
        <end position="221"/>
    </location>
</feature>
<organism evidence="3 4">
    <name type="scientific">Cymbomonas tetramitiformis</name>
    <dbReference type="NCBI Taxonomy" id="36881"/>
    <lineage>
        <taxon>Eukaryota</taxon>
        <taxon>Viridiplantae</taxon>
        <taxon>Chlorophyta</taxon>
        <taxon>Pyramimonadophyceae</taxon>
        <taxon>Pyramimonadales</taxon>
        <taxon>Pyramimonadaceae</taxon>
        <taxon>Cymbomonas</taxon>
    </lineage>
</organism>
<sequence>FMLLRYNAKPPMYSMALANVVLYWLPIAVVAHLLIGIWMIAYEGLASEVLDEAYDPSGNDQTNVFLRVNRVNSLPLVMMIAIGCLFLGGQYVVLEIRKFMNPVSAVDPKIITLSQAKAADTIVGDSTYQRKNARAASKAFRMYMADAENLKNIAPEDGEEDDDDENPGGGGPVSAKTEPVDDDGWLRHASPSLPRRPTRVEHTESDAGNGKKASLLMTASTQDESKALDDLKSIATGDEEQLAKAYVV</sequence>
<evidence type="ECO:0000313" key="4">
    <source>
        <dbReference type="Proteomes" id="UP001190700"/>
    </source>
</evidence>
<keyword evidence="2" id="KW-0472">Membrane</keyword>
<protein>
    <submittedName>
        <fullName evidence="3">Uncharacterized protein</fullName>
    </submittedName>
</protein>
<evidence type="ECO:0000313" key="3">
    <source>
        <dbReference type="EMBL" id="KAK3263283.1"/>
    </source>
</evidence>